<evidence type="ECO:0000313" key="1">
    <source>
        <dbReference type="EMBL" id="GBN24217.1"/>
    </source>
</evidence>
<dbReference type="EMBL" id="BGPR01007092">
    <property type="protein sequence ID" value="GBN24217.1"/>
    <property type="molecule type" value="Genomic_DNA"/>
</dbReference>
<evidence type="ECO:0000313" key="2">
    <source>
        <dbReference type="Proteomes" id="UP000499080"/>
    </source>
</evidence>
<name>A0A4Y2MER4_ARAVE</name>
<dbReference type="AlphaFoldDB" id="A0A4Y2MER4"/>
<proteinExistence type="predicted"/>
<accession>A0A4Y2MER4</accession>
<gene>
    <name evidence="1" type="ORF">AVEN_227890_1</name>
</gene>
<sequence>MKQGHRGPPSPLPPEYIEFIEICDAEPFRCQQLRERAEKCSHYWGKIKSARFLTNSDSNDPFLPMLAQMEKAYVISLTALEKRVSGFGTCPVVSCIYHVPNERKTVHKRVRSVNHKNDKFKSLKHNASKSVNDCDISKVTVNTNDKMSVIESANISISDNNKVSLNYNDMHCNSEYELPPKRHTAKISVKNNLNDIDSVISENKYDNLSGYDNEDLKKINDEWGPVESKIGGPYLKLFTQSDEASHSLTTFLRIIDMGYFIIVPRSERPIKVVIRGFPRDLKVDVLKKALVEEYQFVVDKVVQLTD</sequence>
<dbReference type="Proteomes" id="UP000499080">
    <property type="component" value="Unassembled WGS sequence"/>
</dbReference>
<keyword evidence="2" id="KW-1185">Reference proteome</keyword>
<reference evidence="1 2" key="1">
    <citation type="journal article" date="2019" name="Sci. Rep.">
        <title>Orb-weaving spider Araneus ventricosus genome elucidates the spidroin gene catalogue.</title>
        <authorList>
            <person name="Kono N."/>
            <person name="Nakamura H."/>
            <person name="Ohtoshi R."/>
            <person name="Moran D.A.P."/>
            <person name="Shinohara A."/>
            <person name="Yoshida Y."/>
            <person name="Fujiwara M."/>
            <person name="Mori M."/>
            <person name="Tomita M."/>
            <person name="Arakawa K."/>
        </authorList>
    </citation>
    <scope>NUCLEOTIDE SEQUENCE [LARGE SCALE GENOMIC DNA]</scope>
</reference>
<organism evidence="1 2">
    <name type="scientific">Araneus ventricosus</name>
    <name type="common">Orbweaver spider</name>
    <name type="synonym">Epeira ventricosa</name>
    <dbReference type="NCBI Taxonomy" id="182803"/>
    <lineage>
        <taxon>Eukaryota</taxon>
        <taxon>Metazoa</taxon>
        <taxon>Ecdysozoa</taxon>
        <taxon>Arthropoda</taxon>
        <taxon>Chelicerata</taxon>
        <taxon>Arachnida</taxon>
        <taxon>Araneae</taxon>
        <taxon>Araneomorphae</taxon>
        <taxon>Entelegynae</taxon>
        <taxon>Araneoidea</taxon>
        <taxon>Araneidae</taxon>
        <taxon>Araneus</taxon>
    </lineage>
</organism>
<comment type="caution">
    <text evidence="1">The sequence shown here is derived from an EMBL/GenBank/DDBJ whole genome shotgun (WGS) entry which is preliminary data.</text>
</comment>
<protein>
    <submittedName>
        <fullName evidence="1">Uncharacterized protein</fullName>
    </submittedName>
</protein>